<evidence type="ECO:0000259" key="2">
    <source>
        <dbReference type="Pfam" id="PF01425"/>
    </source>
</evidence>
<evidence type="ECO:0000313" key="3">
    <source>
        <dbReference type="EMBL" id="GEC27635.1"/>
    </source>
</evidence>
<proteinExistence type="predicted"/>
<organism evidence="3 4">
    <name type="scientific">Pseudonocardia saturnea</name>
    <dbReference type="NCBI Taxonomy" id="33909"/>
    <lineage>
        <taxon>Bacteria</taxon>
        <taxon>Bacillati</taxon>
        <taxon>Actinomycetota</taxon>
        <taxon>Actinomycetes</taxon>
        <taxon>Pseudonocardiales</taxon>
        <taxon>Pseudonocardiaceae</taxon>
        <taxon>Pseudonocardia</taxon>
    </lineage>
</organism>
<gene>
    <name evidence="3" type="primary">amiE</name>
    <name evidence="3" type="ORF">PSA01_46640</name>
</gene>
<keyword evidence="4" id="KW-1185">Reference proteome</keyword>
<dbReference type="Pfam" id="PF01425">
    <property type="entry name" value="Amidase"/>
    <property type="match status" value="1"/>
</dbReference>
<sequence>MCPGAGGSILPNARGVVDFPSALSRPGAPAMIVAPVSGGPKDTRAPDNSSAIPAPGVIAGCAGGTAVRGGIVDLDLHRTDLAGLESAMASGRLTSARLTAFYTDRIATLDPQLGAVVAVDPTAAEQAAASDRRRAAGEPPRLLEGIPVLVKDNMSTGPQLPTTAGSTALARSRPPEATIATRLREAGAVLLGKTNLSEWSNFRSVRSSSGWSAVGGLTRNPHSPERTACGSSAGSAVAVAAALTPVAIGTETDGSIVCPAAMNGIVGMKPTLGTVSRTGIVPISAEQDTAGPMTRSVADAARVLAAIAGHDPADPVTAESAAHPVPVRPADRGLAGVRLGVFRVAEGASPETDAAFAATLEVLRGHGAVLVDPVELPGTAQAAGAELTALVTEFARDIDSYLRSPGVTGPGSLAELVDYNRRHAEVEMPHWGQELFEAALATRGDTDDEEYLAARETAITLSRRDLDAALTGHRLDAVIAPTNSPAWRVELGAGDDFVLSSSATAAVAGHPHITVPAGGAPDGDGGTLPLGVSLIGPRWADGDLLALAAAVQDALPERILPPLPPAVLPADG</sequence>
<feature type="compositionally biased region" description="Polar residues" evidence="1">
    <location>
        <begin position="153"/>
        <end position="166"/>
    </location>
</feature>
<reference evidence="3 4" key="1">
    <citation type="submission" date="2019-06" db="EMBL/GenBank/DDBJ databases">
        <title>Whole genome shotgun sequence of Pseudonocardia saturnea NBRC 14499.</title>
        <authorList>
            <person name="Hosoyama A."/>
            <person name="Uohara A."/>
            <person name="Ohji S."/>
            <person name="Ichikawa N."/>
        </authorList>
    </citation>
    <scope>NUCLEOTIDE SEQUENCE [LARGE SCALE GENOMIC DNA]</scope>
    <source>
        <strain evidence="3 4">NBRC 14499</strain>
    </source>
</reference>
<dbReference type="EMBL" id="BJNH01000059">
    <property type="protein sequence ID" value="GEC27635.1"/>
    <property type="molecule type" value="Genomic_DNA"/>
</dbReference>
<dbReference type="Gene3D" id="3.90.1300.10">
    <property type="entry name" value="Amidase signature (AS) domain"/>
    <property type="match status" value="1"/>
</dbReference>
<feature type="domain" description="Amidase" evidence="2">
    <location>
        <begin position="98"/>
        <end position="545"/>
    </location>
</feature>
<evidence type="ECO:0000256" key="1">
    <source>
        <dbReference type="SAM" id="MobiDB-lite"/>
    </source>
</evidence>
<dbReference type="InterPro" id="IPR036928">
    <property type="entry name" value="AS_sf"/>
</dbReference>
<dbReference type="PANTHER" id="PTHR42678">
    <property type="entry name" value="AMIDASE"/>
    <property type="match status" value="1"/>
</dbReference>
<protein>
    <submittedName>
        <fullName evidence="3">Amidase</fullName>
    </submittedName>
</protein>
<feature type="region of interest" description="Disordered" evidence="1">
    <location>
        <begin position="153"/>
        <end position="173"/>
    </location>
</feature>
<dbReference type="NCBIfam" id="NF006006">
    <property type="entry name" value="PRK08137.1"/>
    <property type="match status" value="1"/>
</dbReference>
<name>A0ABQ0S3Z4_9PSEU</name>
<comment type="caution">
    <text evidence="3">The sequence shown here is derived from an EMBL/GenBank/DDBJ whole genome shotgun (WGS) entry which is preliminary data.</text>
</comment>
<dbReference type="SUPFAM" id="SSF75304">
    <property type="entry name" value="Amidase signature (AS) enzymes"/>
    <property type="match status" value="1"/>
</dbReference>
<dbReference type="Proteomes" id="UP000320693">
    <property type="component" value="Unassembled WGS sequence"/>
</dbReference>
<dbReference type="PANTHER" id="PTHR42678:SF34">
    <property type="entry name" value="OS04G0183300 PROTEIN"/>
    <property type="match status" value="1"/>
</dbReference>
<accession>A0ABQ0S3Z4</accession>
<evidence type="ECO:0000313" key="4">
    <source>
        <dbReference type="Proteomes" id="UP000320693"/>
    </source>
</evidence>
<dbReference type="InterPro" id="IPR023631">
    <property type="entry name" value="Amidase_dom"/>
</dbReference>